<dbReference type="InterPro" id="IPR006553">
    <property type="entry name" value="Leu-rich_rpt_Cys-con_subtyp"/>
</dbReference>
<dbReference type="CDD" id="cd22977">
    <property type="entry name" value="DD_FBXL13"/>
    <property type="match status" value="1"/>
</dbReference>
<name>A0AAN8JJP9_PATCE</name>
<keyword evidence="4" id="KW-1185">Reference proteome</keyword>
<dbReference type="InterPro" id="IPR057207">
    <property type="entry name" value="FBXL15_LRR"/>
</dbReference>
<dbReference type="InterPro" id="IPR001810">
    <property type="entry name" value="F-box_dom"/>
</dbReference>
<dbReference type="SUPFAM" id="SSF81383">
    <property type="entry name" value="F-box domain"/>
    <property type="match status" value="1"/>
</dbReference>
<organism evidence="3 4">
    <name type="scientific">Patella caerulea</name>
    <name type="common">Rayed Mediterranean limpet</name>
    <dbReference type="NCBI Taxonomy" id="87958"/>
    <lineage>
        <taxon>Eukaryota</taxon>
        <taxon>Metazoa</taxon>
        <taxon>Spiralia</taxon>
        <taxon>Lophotrochozoa</taxon>
        <taxon>Mollusca</taxon>
        <taxon>Gastropoda</taxon>
        <taxon>Patellogastropoda</taxon>
        <taxon>Patelloidea</taxon>
        <taxon>Patellidae</taxon>
        <taxon>Patella</taxon>
    </lineage>
</organism>
<feature type="domain" description="F-box" evidence="2">
    <location>
        <begin position="225"/>
        <end position="271"/>
    </location>
</feature>
<dbReference type="SUPFAM" id="SSF52047">
    <property type="entry name" value="RNI-like"/>
    <property type="match status" value="2"/>
</dbReference>
<dbReference type="Proteomes" id="UP001347796">
    <property type="component" value="Unassembled WGS sequence"/>
</dbReference>
<keyword evidence="1" id="KW-0833">Ubl conjugation pathway</keyword>
<dbReference type="EMBL" id="JAZGQO010000010">
    <property type="protein sequence ID" value="KAK6175103.1"/>
    <property type="molecule type" value="Genomic_DNA"/>
</dbReference>
<dbReference type="SMART" id="SM00256">
    <property type="entry name" value="FBOX"/>
    <property type="match status" value="1"/>
</dbReference>
<dbReference type="PROSITE" id="PS50181">
    <property type="entry name" value="FBOX"/>
    <property type="match status" value="1"/>
</dbReference>
<dbReference type="AlphaFoldDB" id="A0AAN8JJP9"/>
<dbReference type="InterPro" id="IPR032675">
    <property type="entry name" value="LRR_dom_sf"/>
</dbReference>
<accession>A0AAN8JJP9</accession>
<evidence type="ECO:0000256" key="1">
    <source>
        <dbReference type="ARBA" id="ARBA00022786"/>
    </source>
</evidence>
<evidence type="ECO:0000313" key="4">
    <source>
        <dbReference type="Proteomes" id="UP001347796"/>
    </source>
</evidence>
<dbReference type="SMART" id="SM00367">
    <property type="entry name" value="LRR_CC"/>
    <property type="match status" value="15"/>
</dbReference>
<dbReference type="InterPro" id="IPR036047">
    <property type="entry name" value="F-box-like_dom_sf"/>
</dbReference>
<dbReference type="Pfam" id="PF12937">
    <property type="entry name" value="F-box-like"/>
    <property type="match status" value="1"/>
</dbReference>
<dbReference type="PANTHER" id="PTHR13382">
    <property type="entry name" value="MITOCHONDRIAL ATP SYNTHASE COUPLING FACTOR B"/>
    <property type="match status" value="1"/>
</dbReference>
<protein>
    <recommendedName>
        <fullName evidence="2">F-box domain-containing protein</fullName>
    </recommendedName>
</protein>
<dbReference type="GO" id="GO:0005737">
    <property type="term" value="C:cytoplasm"/>
    <property type="evidence" value="ECO:0007669"/>
    <property type="project" value="TreeGrafter"/>
</dbReference>
<dbReference type="CDD" id="cd22124">
    <property type="entry name" value="F-box_FBXL13"/>
    <property type="match status" value="1"/>
</dbReference>
<gene>
    <name evidence="3" type="ORF">SNE40_013635</name>
</gene>
<evidence type="ECO:0000313" key="3">
    <source>
        <dbReference type="EMBL" id="KAK6175103.1"/>
    </source>
</evidence>
<reference evidence="3 4" key="1">
    <citation type="submission" date="2024-01" db="EMBL/GenBank/DDBJ databases">
        <title>The genome of the rayed Mediterranean limpet Patella caerulea (Linnaeus, 1758).</title>
        <authorList>
            <person name="Anh-Thu Weber A."/>
            <person name="Halstead-Nussloch G."/>
        </authorList>
    </citation>
    <scope>NUCLEOTIDE SEQUENCE [LARGE SCALE GENOMIC DNA]</scope>
    <source>
        <strain evidence="3">AATW-2023a</strain>
        <tissue evidence="3">Whole specimen</tissue>
    </source>
</reference>
<proteinExistence type="predicted"/>
<comment type="caution">
    <text evidence="3">The sequence shown here is derived from an EMBL/GenBank/DDBJ whole genome shotgun (WGS) entry which is preliminary data.</text>
</comment>
<dbReference type="Gene3D" id="3.80.10.10">
    <property type="entry name" value="Ribonuclease Inhibitor"/>
    <property type="match status" value="4"/>
</dbReference>
<dbReference type="InterPro" id="IPR050648">
    <property type="entry name" value="F-box_LRR-repeat"/>
</dbReference>
<dbReference type="Pfam" id="PF25372">
    <property type="entry name" value="DUF7885"/>
    <property type="match status" value="2"/>
</dbReference>
<dbReference type="Gene3D" id="1.20.1280.50">
    <property type="match status" value="1"/>
</dbReference>
<sequence>MAGGLKELDPNLRKYLRVNKLPDVYEALLSGLAVTCPTDPLEFILNSLGRLDDLGLDAISWDMFIPTNMRPVKKIISESNLDYIFNFDEYLLPTPEMYHTAYGQYNTKLKKMSFNAWMQYHLKQMKKVKDTENKLHLAEYKYYSRKLRVHLCHWKAWVRYRKGRQAMAFQKIQRVFHVAVGRVIFEAWHNHTLDAKRQREYFERLERGENMEEEDIFGQGTGEARDSISMLPRKVAVKIFTYVNITDIANCACVCRSWKVITQASLLWSKLDFYEVKRRLKFGVTDQVATRLLYKARPYLLHLNLRAAKYITQPTFTSVSECRNLQDLNLSECSALDDEMLAVLVKGCLILLYLNVSHTKLTDASLRSIAKYCSNIQYLSLAFCAKFTDRGMMYLASGKCNKKMEYLDLSGCLQLTPDGFKNLANGCTNLKTMLFNEFPTLNDECVVALADKCQKIKTVSFLGSPLLTDEPFKKIANYKNLTTIKIDGNHRISDTSTKLIGKLCPNLEHVYLTDCSRLTDATLKSISACRNLIVLNLADCIRISDTGVRYLTEGPSAIKLRELNLTNCVRVGDMAMVNIHKRCHHLVYFSVCFCENISEAGIDLLGQMHSLTSLDLSGCNCGDQGLAALGNNVKLRDVCLSECAGITDLGLQKFAQQCREIQRLDISHCVHITDGAIKNLAFCCRMLSFLNIAGCKLVTDMGIQYLSGVCYYLLQIDISGCTLISDKGMRYLRKGCKKLKKLTCFYCKNVSKMAVHKMSKCVENVIYSAEDFAV</sequence>
<evidence type="ECO:0000259" key="2">
    <source>
        <dbReference type="PROSITE" id="PS50181"/>
    </source>
</evidence>